<reference evidence="5" key="1">
    <citation type="journal article" date="2019" name="Int. J. Syst. Evol. Microbiol.">
        <title>The Global Catalogue of Microorganisms (GCM) 10K type strain sequencing project: providing services to taxonomists for standard genome sequencing and annotation.</title>
        <authorList>
            <consortium name="The Broad Institute Genomics Platform"/>
            <consortium name="The Broad Institute Genome Sequencing Center for Infectious Disease"/>
            <person name="Wu L."/>
            <person name="Ma J."/>
        </authorList>
    </citation>
    <scope>NUCLEOTIDE SEQUENCE [LARGE SCALE GENOMIC DNA]</scope>
    <source>
        <strain evidence="5">CGMCC 4.1467</strain>
    </source>
</reference>
<name>A0ABW2LCA3_9BACT</name>
<gene>
    <name evidence="4" type="ORF">ACFQY0_16535</name>
</gene>
<protein>
    <submittedName>
        <fullName evidence="4">BamA/TamA family outer membrane protein</fullName>
    </submittedName>
</protein>
<feature type="domain" description="Bacterial surface antigen (D15)" evidence="3">
    <location>
        <begin position="172"/>
        <end position="288"/>
    </location>
</feature>
<dbReference type="EMBL" id="JBHTBS010000010">
    <property type="protein sequence ID" value="MFC7338805.1"/>
    <property type="molecule type" value="Genomic_DNA"/>
</dbReference>
<keyword evidence="2" id="KW-0472">Membrane</keyword>
<evidence type="ECO:0000313" key="5">
    <source>
        <dbReference type="Proteomes" id="UP001596472"/>
    </source>
</evidence>
<sequence length="391" mass="42772">MRKAINASSVTHRIVGTWLICCSMGAAGERLEEPVSSEADTEMRFFDREDGWLDLSEFLDHPMGFIPLLIPITEPAIGGGAAAVPVFIDKPDDGGRPSITGAGVMRTSNGSEGVFGGYSGYFLDQRLHVTAAGADMSVNLDFYGIGSGLRPNGQPFRYNLDSTFGLLGGEWKLGESYWSLGLRYAYAEIGASLENPQLPPIGVLESGIDYMVSSLRPSLLYDSRDNVFTPTKGLVSELSVTANLEALGGDTNNQSVKWSNFWYRPLVEDTLFFGIKGEVEQSFGDMPFYMRPYVKLRGAPAVRYQGDGVASFEGELRWQFHPRWSLVGFGGVGFSWYDDHPWKGSDATATGGAGIRYLIARQYGLHMGLDVAYGEEGPAVYVQFGSAWSRF</sequence>
<dbReference type="Gene3D" id="2.40.160.50">
    <property type="entry name" value="membrane protein fhac: a member of the omp85/tpsb transporter family"/>
    <property type="match status" value="1"/>
</dbReference>
<dbReference type="InterPro" id="IPR000184">
    <property type="entry name" value="Bac_surfAg_D15"/>
</dbReference>
<evidence type="ECO:0000313" key="4">
    <source>
        <dbReference type="EMBL" id="MFC7338805.1"/>
    </source>
</evidence>
<evidence type="ECO:0000259" key="3">
    <source>
        <dbReference type="Pfam" id="PF01103"/>
    </source>
</evidence>
<dbReference type="Pfam" id="PF01103">
    <property type="entry name" value="Omp85"/>
    <property type="match status" value="1"/>
</dbReference>
<organism evidence="4 5">
    <name type="scientific">Haloferula chungangensis</name>
    <dbReference type="NCBI Taxonomy" id="1048331"/>
    <lineage>
        <taxon>Bacteria</taxon>
        <taxon>Pseudomonadati</taxon>
        <taxon>Verrucomicrobiota</taxon>
        <taxon>Verrucomicrobiia</taxon>
        <taxon>Verrucomicrobiales</taxon>
        <taxon>Verrucomicrobiaceae</taxon>
        <taxon>Haloferula</taxon>
    </lineage>
</organism>
<evidence type="ECO:0000256" key="1">
    <source>
        <dbReference type="ARBA" id="ARBA00004370"/>
    </source>
</evidence>
<keyword evidence="5" id="KW-1185">Reference proteome</keyword>
<evidence type="ECO:0000256" key="2">
    <source>
        <dbReference type="ARBA" id="ARBA00023136"/>
    </source>
</evidence>
<proteinExistence type="predicted"/>
<comment type="caution">
    <text evidence="4">The sequence shown here is derived from an EMBL/GenBank/DDBJ whole genome shotgun (WGS) entry which is preliminary data.</text>
</comment>
<dbReference type="RefSeq" id="WP_379714650.1">
    <property type="nucleotide sequence ID" value="NZ_JBHTBS010000010.1"/>
</dbReference>
<accession>A0ABW2LCA3</accession>
<comment type="subcellular location">
    <subcellularLocation>
        <location evidence="1">Membrane</location>
    </subcellularLocation>
</comment>
<dbReference type="Proteomes" id="UP001596472">
    <property type="component" value="Unassembled WGS sequence"/>
</dbReference>